<dbReference type="SUPFAM" id="SSF53335">
    <property type="entry name" value="S-adenosyl-L-methionine-dependent methyltransferases"/>
    <property type="match status" value="1"/>
</dbReference>
<dbReference type="PANTHER" id="PTHR30481:SF4">
    <property type="entry name" value="SITE-SPECIFIC DNA-METHYLTRANSFERASE (ADENINE-SPECIFIC)"/>
    <property type="match status" value="1"/>
</dbReference>
<reference evidence="4 5" key="1">
    <citation type="submission" date="2024-02" db="EMBL/GenBank/DDBJ databases">
        <title>The whole genome sequence of Pseudomonas benzopyrenica MLY92.</title>
        <authorList>
            <person name="Liu Y."/>
        </authorList>
    </citation>
    <scope>NUCLEOTIDE SEQUENCE [LARGE SCALE GENOMIC DNA]</scope>
    <source>
        <strain evidence="4 5">MLY92</strain>
    </source>
</reference>
<keyword evidence="3" id="KW-0949">S-adenosyl-L-methionine</keyword>
<evidence type="ECO:0000313" key="4">
    <source>
        <dbReference type="EMBL" id="WWM65019.1"/>
    </source>
</evidence>
<dbReference type="Proteomes" id="UP001372714">
    <property type="component" value="Chromosome"/>
</dbReference>
<dbReference type="InterPro" id="IPR029063">
    <property type="entry name" value="SAM-dependent_MTases_sf"/>
</dbReference>
<dbReference type="PANTHER" id="PTHR30481">
    <property type="entry name" value="DNA ADENINE METHYLASE"/>
    <property type="match status" value="1"/>
</dbReference>
<name>A0ABZ2FMI8_9PSED</name>
<evidence type="ECO:0000256" key="3">
    <source>
        <dbReference type="ARBA" id="ARBA00022691"/>
    </source>
</evidence>
<evidence type="ECO:0000256" key="2">
    <source>
        <dbReference type="ARBA" id="ARBA00022679"/>
    </source>
</evidence>
<sequence length="289" mass="32471">MKAIDISSPVIRYHGGKFRLATWIIKHFPAHTCYVEPFGGAAGVLMRKPRSYAEVYNDIDGQVVNLFRVIRNDSQLEALISRLSFTPYARAEFELAWEPCDDPIEMAARLIVRAQMGFSSAGATCGLTGFRTDTRRSYGTAQHLWTRFPNSLRAVGERLAGVLVENRPGLDVMAAHDMPTTLHYVDPPYLHQTRVRGQQPDRYYAHEMSDEQHMELLCGLKSLKGMVVLSGYRSELYQSSLADWTLILTKALASGQSGNGEREECLWLNPACSHNLTQLRLPLEWGVPA</sequence>
<dbReference type="GO" id="GO:0008168">
    <property type="term" value="F:methyltransferase activity"/>
    <property type="evidence" value="ECO:0007669"/>
    <property type="project" value="UniProtKB-KW"/>
</dbReference>
<accession>A0ABZ2FMI8</accession>
<dbReference type="InterPro" id="IPR012327">
    <property type="entry name" value="MeTrfase_D12"/>
</dbReference>
<keyword evidence="5" id="KW-1185">Reference proteome</keyword>
<evidence type="ECO:0000313" key="5">
    <source>
        <dbReference type="Proteomes" id="UP001372714"/>
    </source>
</evidence>
<dbReference type="InterPro" id="IPR012263">
    <property type="entry name" value="M_m6A_EcoRV"/>
</dbReference>
<dbReference type="PRINTS" id="PR00505">
    <property type="entry name" value="D12N6MTFRASE"/>
</dbReference>
<organism evidence="4 5">
    <name type="scientific">Pseudomonas benzopyrenica</name>
    <dbReference type="NCBI Taxonomy" id="2993566"/>
    <lineage>
        <taxon>Bacteria</taxon>
        <taxon>Pseudomonadati</taxon>
        <taxon>Pseudomonadota</taxon>
        <taxon>Gammaproteobacteria</taxon>
        <taxon>Pseudomonadales</taxon>
        <taxon>Pseudomonadaceae</taxon>
        <taxon>Pseudomonas</taxon>
    </lineage>
</organism>
<dbReference type="Gene3D" id="3.40.50.150">
    <property type="entry name" value="Vaccinia Virus protein VP39"/>
    <property type="match status" value="2"/>
</dbReference>
<gene>
    <name evidence="4" type="ORF">V6W80_14920</name>
</gene>
<dbReference type="Pfam" id="PF02086">
    <property type="entry name" value="MethyltransfD12"/>
    <property type="match status" value="1"/>
</dbReference>
<dbReference type="RefSeq" id="WP_338544672.1">
    <property type="nucleotide sequence ID" value="NZ_CP145723.1"/>
</dbReference>
<keyword evidence="1 4" id="KW-0489">Methyltransferase</keyword>
<dbReference type="EMBL" id="CP145723">
    <property type="protein sequence ID" value="WWM65019.1"/>
    <property type="molecule type" value="Genomic_DNA"/>
</dbReference>
<dbReference type="GO" id="GO:0032259">
    <property type="term" value="P:methylation"/>
    <property type="evidence" value="ECO:0007669"/>
    <property type="project" value="UniProtKB-KW"/>
</dbReference>
<proteinExistence type="predicted"/>
<evidence type="ECO:0000256" key="1">
    <source>
        <dbReference type="ARBA" id="ARBA00022603"/>
    </source>
</evidence>
<protein>
    <submittedName>
        <fullName evidence="4">DNA adenine methylase</fullName>
    </submittedName>
</protein>
<dbReference type="PIRSF" id="PIRSF000398">
    <property type="entry name" value="M_m6A_EcoRV"/>
    <property type="match status" value="1"/>
</dbReference>
<keyword evidence="2" id="KW-0808">Transferase</keyword>